<dbReference type="Gene3D" id="1.10.287.70">
    <property type="match status" value="1"/>
</dbReference>
<dbReference type="GO" id="GO:0005216">
    <property type="term" value="F:monoatomic ion channel activity"/>
    <property type="evidence" value="ECO:0007669"/>
    <property type="project" value="InterPro"/>
</dbReference>
<dbReference type="EMBL" id="LR877162">
    <property type="protein sequence ID" value="CAD2220687.1"/>
    <property type="molecule type" value="Genomic_DNA"/>
</dbReference>
<feature type="domain" description="Ion transport" evidence="7">
    <location>
        <begin position="3"/>
        <end position="264"/>
    </location>
</feature>
<evidence type="ECO:0000256" key="3">
    <source>
        <dbReference type="ARBA" id="ARBA00022989"/>
    </source>
</evidence>
<evidence type="ECO:0000259" key="7">
    <source>
        <dbReference type="Pfam" id="PF00520"/>
    </source>
</evidence>
<dbReference type="GO" id="GO:0016020">
    <property type="term" value="C:membrane"/>
    <property type="evidence" value="ECO:0007669"/>
    <property type="project" value="UniProtKB-SubCell"/>
</dbReference>
<feature type="transmembrane region" description="Helical" evidence="6">
    <location>
        <begin position="235"/>
        <end position="257"/>
    </location>
</feature>
<protein>
    <submittedName>
        <fullName evidence="8">Ion transport protein, putative</fullName>
    </submittedName>
</protein>
<evidence type="ECO:0000256" key="1">
    <source>
        <dbReference type="ARBA" id="ARBA00004141"/>
    </source>
</evidence>
<keyword evidence="3 6" id="KW-1133">Transmembrane helix</keyword>
<gene>
    <name evidence="8" type="ORF">ADEAN_000820900</name>
</gene>
<reference evidence="8 9" key="1">
    <citation type="submission" date="2020-08" db="EMBL/GenBank/DDBJ databases">
        <authorList>
            <person name="Newling K."/>
            <person name="Davey J."/>
            <person name="Forrester S."/>
        </authorList>
    </citation>
    <scope>NUCLEOTIDE SEQUENCE [LARGE SCALE GENOMIC DNA]</scope>
    <source>
        <strain evidence="9">Crithidia deanei Carvalho (ATCC PRA-265)</strain>
    </source>
</reference>
<comment type="subcellular location">
    <subcellularLocation>
        <location evidence="1">Membrane</location>
        <topology evidence="1">Multi-pass membrane protein</topology>
    </subcellularLocation>
</comment>
<evidence type="ECO:0000256" key="4">
    <source>
        <dbReference type="ARBA" id="ARBA00023136"/>
    </source>
</evidence>
<evidence type="ECO:0000256" key="2">
    <source>
        <dbReference type="ARBA" id="ARBA00022692"/>
    </source>
</evidence>
<dbReference type="InterPro" id="IPR015925">
    <property type="entry name" value="Ryanodine_IP3_receptor"/>
</dbReference>
<keyword evidence="4 6" id="KW-0472">Membrane</keyword>
<feature type="region of interest" description="Disordered" evidence="5">
    <location>
        <begin position="314"/>
        <end position="334"/>
    </location>
</feature>
<feature type="transmembrane region" description="Helical" evidence="6">
    <location>
        <begin position="31"/>
        <end position="64"/>
    </location>
</feature>
<dbReference type="OrthoDB" id="278056at2759"/>
<name>A0A7G2CNL1_9TRYP</name>
<dbReference type="Pfam" id="PF00520">
    <property type="entry name" value="Ion_trans"/>
    <property type="match status" value="1"/>
</dbReference>
<keyword evidence="9" id="KW-1185">Reference proteome</keyword>
<sequence>MAIALIVNTILVAAEGSPLLKRPRIYQEEQILLRSLCLIQVLVCAAILYMEIVVALPIQLYILYKKKQRYSGTARIGISMKEVYEGLTARECFDCIRNWFTIQFRVCLLIFAILSVVVSPLFAAFNLMLFIYKISTLRTFITAITMNGKQLMLTFLLGLIMVYLFSIVGFLLFPGSFDATVDESENPDLNHCATLLQCFTYIMSQGLRAGGGVGDVMQPWDFQDSNLLSRVTYEMTFYALVTVVFLNIMFGIIIDTFGQMRDEKREKEIDMHTVCFICGLDADVLEKVSSNGLCRMSVRNTICGCICFYAPPPPQGSQRVHRSGKLRAGSDSEK</sequence>
<dbReference type="VEuPathDB" id="TriTrypDB:ADEAN_000820900"/>
<accession>A0A7G2CNL1</accession>
<dbReference type="PANTHER" id="PTHR13715">
    <property type="entry name" value="RYANODINE RECEPTOR AND IP3 RECEPTOR"/>
    <property type="match status" value="1"/>
</dbReference>
<feature type="transmembrane region" description="Helical" evidence="6">
    <location>
        <begin position="108"/>
        <end position="132"/>
    </location>
</feature>
<evidence type="ECO:0000313" key="8">
    <source>
        <dbReference type="EMBL" id="CAD2220687.1"/>
    </source>
</evidence>
<organism evidence="8 9">
    <name type="scientific">Angomonas deanei</name>
    <dbReference type="NCBI Taxonomy" id="59799"/>
    <lineage>
        <taxon>Eukaryota</taxon>
        <taxon>Discoba</taxon>
        <taxon>Euglenozoa</taxon>
        <taxon>Kinetoplastea</taxon>
        <taxon>Metakinetoplastina</taxon>
        <taxon>Trypanosomatida</taxon>
        <taxon>Trypanosomatidae</taxon>
        <taxon>Strigomonadinae</taxon>
        <taxon>Angomonas</taxon>
    </lineage>
</organism>
<proteinExistence type="predicted"/>
<evidence type="ECO:0000256" key="5">
    <source>
        <dbReference type="SAM" id="MobiDB-lite"/>
    </source>
</evidence>
<dbReference type="AlphaFoldDB" id="A0A7G2CNL1"/>
<keyword evidence="2 6" id="KW-0812">Transmembrane</keyword>
<dbReference type="GO" id="GO:0006816">
    <property type="term" value="P:calcium ion transport"/>
    <property type="evidence" value="ECO:0007669"/>
    <property type="project" value="InterPro"/>
</dbReference>
<dbReference type="InterPro" id="IPR005821">
    <property type="entry name" value="Ion_trans_dom"/>
</dbReference>
<dbReference type="Proteomes" id="UP000515908">
    <property type="component" value="Chromosome 18"/>
</dbReference>
<feature type="transmembrane region" description="Helical" evidence="6">
    <location>
        <begin position="153"/>
        <end position="173"/>
    </location>
</feature>
<dbReference type="PANTHER" id="PTHR13715:SF99">
    <property type="entry name" value="INOSITOL 1,4,5-TRISPHOSPHATE RECEPTOR-LIKE PROTEIN A"/>
    <property type="match status" value="1"/>
</dbReference>
<evidence type="ECO:0000313" key="9">
    <source>
        <dbReference type="Proteomes" id="UP000515908"/>
    </source>
</evidence>
<evidence type="ECO:0000256" key="6">
    <source>
        <dbReference type="SAM" id="Phobius"/>
    </source>
</evidence>